<reference evidence="7 8" key="1">
    <citation type="submission" date="2018-05" db="EMBL/GenBank/DDBJ databases">
        <title>Genome comparison of Eubacterium sp.</title>
        <authorList>
            <person name="Feng Y."/>
            <person name="Sanchez-Andrea I."/>
            <person name="Stams A.J.M."/>
            <person name="De Vos W.M."/>
        </authorList>
    </citation>
    <scope>NUCLEOTIDE SEQUENCE [LARGE SCALE GENOMIC DNA]</scope>
    <source>
        <strain evidence="7 8">YI</strain>
    </source>
</reference>
<dbReference type="PROSITE" id="PS51656">
    <property type="entry name" value="4FE4S"/>
    <property type="match status" value="1"/>
</dbReference>
<dbReference type="InterPro" id="IPR017900">
    <property type="entry name" value="4Fe4S_Fe_S_CS"/>
</dbReference>
<keyword evidence="1" id="KW-0004">4Fe-4S</keyword>
<evidence type="ECO:0000259" key="5">
    <source>
        <dbReference type="PROSITE" id="PS51379"/>
    </source>
</evidence>
<evidence type="ECO:0000256" key="1">
    <source>
        <dbReference type="ARBA" id="ARBA00022485"/>
    </source>
</evidence>
<dbReference type="AlphaFoldDB" id="A0A4P9CBG8"/>
<evidence type="ECO:0000256" key="2">
    <source>
        <dbReference type="ARBA" id="ARBA00022723"/>
    </source>
</evidence>
<dbReference type="Proteomes" id="UP000218387">
    <property type="component" value="Chromosome"/>
</dbReference>
<dbReference type="GO" id="GO:0051539">
    <property type="term" value="F:4 iron, 4 sulfur cluster binding"/>
    <property type="evidence" value="ECO:0007669"/>
    <property type="project" value="UniProtKB-KW"/>
</dbReference>
<name>A0A4P9CBG8_EUBML</name>
<dbReference type="Gene3D" id="1.10.15.40">
    <property type="entry name" value="Electron transport complex subunit B, putative Fe-S cluster"/>
    <property type="match status" value="1"/>
</dbReference>
<feature type="domain" description="4Fe-4S" evidence="6">
    <location>
        <begin position="371"/>
        <end position="430"/>
    </location>
</feature>
<dbReference type="GO" id="GO:0046872">
    <property type="term" value="F:metal ion binding"/>
    <property type="evidence" value="ECO:0007669"/>
    <property type="project" value="UniProtKB-KW"/>
</dbReference>
<dbReference type="InterPro" id="IPR050395">
    <property type="entry name" value="4Fe4S_Ferredoxin_RnfB"/>
</dbReference>
<evidence type="ECO:0000256" key="4">
    <source>
        <dbReference type="ARBA" id="ARBA00023014"/>
    </source>
</evidence>
<keyword evidence="3" id="KW-0408">Iron</keyword>
<dbReference type="SUPFAM" id="SSF54862">
    <property type="entry name" value="4Fe-4S ferredoxins"/>
    <property type="match status" value="1"/>
</dbReference>
<dbReference type="SUPFAM" id="SSF53920">
    <property type="entry name" value="Fe-only hydrogenase"/>
    <property type="match status" value="1"/>
</dbReference>
<dbReference type="InterPro" id="IPR004108">
    <property type="entry name" value="Fe_hydrogenase_lsu_C"/>
</dbReference>
<evidence type="ECO:0000256" key="3">
    <source>
        <dbReference type="ARBA" id="ARBA00023004"/>
    </source>
</evidence>
<dbReference type="PROSITE" id="PS00198">
    <property type="entry name" value="4FE4S_FER_1"/>
    <property type="match status" value="2"/>
</dbReference>
<dbReference type="EMBL" id="CP029487">
    <property type="protein sequence ID" value="QCT72979.1"/>
    <property type="molecule type" value="Genomic_DNA"/>
</dbReference>
<dbReference type="InterPro" id="IPR009016">
    <property type="entry name" value="Fe_hydrogenase"/>
</dbReference>
<dbReference type="Gene3D" id="3.30.70.20">
    <property type="match status" value="1"/>
</dbReference>
<dbReference type="InterPro" id="IPR007202">
    <property type="entry name" value="4Fe-4S_dom"/>
</dbReference>
<gene>
    <name evidence="7" type="ORF">CPZ25_017140</name>
</gene>
<feature type="domain" description="4Fe-4S ferredoxin-type" evidence="5">
    <location>
        <begin position="36"/>
        <end position="64"/>
    </location>
</feature>
<dbReference type="Gene3D" id="3.40.950.10">
    <property type="entry name" value="Fe-only Hydrogenase (Larger Subunit), Chain L, domain 3"/>
    <property type="match status" value="1"/>
</dbReference>
<dbReference type="PANTHER" id="PTHR43560">
    <property type="entry name" value="ION-TRANSLOCATING OXIDOREDUCTASE COMPLEX SUBUNIT B"/>
    <property type="match status" value="1"/>
</dbReference>
<evidence type="ECO:0000313" key="7">
    <source>
        <dbReference type="EMBL" id="QCT72979.1"/>
    </source>
</evidence>
<dbReference type="RefSeq" id="WP_058695696.1">
    <property type="nucleotide sequence ID" value="NZ_CABJDW020000007.1"/>
</dbReference>
<dbReference type="Pfam" id="PF04060">
    <property type="entry name" value="FeS"/>
    <property type="match status" value="1"/>
</dbReference>
<dbReference type="KEGG" id="emt:CPZ25_017140"/>
<keyword evidence="4" id="KW-0411">Iron-sulfur</keyword>
<dbReference type="PROSITE" id="PS51379">
    <property type="entry name" value="4FE4S_FER_2"/>
    <property type="match status" value="2"/>
</dbReference>
<evidence type="ECO:0000313" key="8">
    <source>
        <dbReference type="Proteomes" id="UP000218387"/>
    </source>
</evidence>
<protein>
    <submittedName>
        <fullName evidence="7">4Fe-4S dicluster domain-containing protein</fullName>
    </submittedName>
</protein>
<evidence type="ECO:0000259" key="6">
    <source>
        <dbReference type="PROSITE" id="PS51656"/>
    </source>
</evidence>
<dbReference type="InterPro" id="IPR017896">
    <property type="entry name" value="4Fe4S_Fe-S-bd"/>
</dbReference>
<sequence length="452" mass="49965">MDKLMHSVYLDKDKCLGCTTCLRSCPTGAIRVREGKAKIIESKCIDCGECIRVCPHHAKMAKTDPLSKIKDYKYTVAIPAPTLLGQFKMKYSIDRILSALKSLGFDEIVEVAFGAEIIGRAIKYEFTAKHYPKPMISSACPAVAKLIQVRFPELTGNINRLKAPMGLTARITRKRLIESKKLRSEDIGIFFITPCAAKATEVSNPLPSDDLFSTIDGAIAIKDIYAPLMGAMKTVEVEDGIHNSSAEGFSWAVSGGESSYLKNKKVLHVDGISNVIKVLEEIENGKLDNIDFFEGLACLGGCVGGCLTVENNFVAKMYIEERAKLERMDSHKHLEEAYIKNLYNTGMMHQKEKLMPRGPKPLDEDMGEAIKKMHAIEELEAKLPGLDCGSCGAPGCRALAEDIVMGNAREIDCVFVLKDRVLELSKLTSELLQVGHPMKNKNENNEETEEEK</sequence>
<dbReference type="PANTHER" id="PTHR43560:SF1">
    <property type="entry name" value="ION-TRANSLOCATING OXIDOREDUCTASE COMPLEX SUBUNIT B"/>
    <property type="match status" value="1"/>
</dbReference>
<proteinExistence type="predicted"/>
<organism evidence="7 8">
    <name type="scientific">Eubacterium maltosivorans</name>
    <dbReference type="NCBI Taxonomy" id="2041044"/>
    <lineage>
        <taxon>Bacteria</taxon>
        <taxon>Bacillati</taxon>
        <taxon>Bacillota</taxon>
        <taxon>Clostridia</taxon>
        <taxon>Eubacteriales</taxon>
        <taxon>Eubacteriaceae</taxon>
        <taxon>Eubacterium</taxon>
    </lineage>
</organism>
<feature type="domain" description="4Fe-4S ferredoxin-type" evidence="5">
    <location>
        <begin position="6"/>
        <end position="35"/>
    </location>
</feature>
<keyword evidence="8" id="KW-1185">Reference proteome</keyword>
<accession>A0A4P9CBG8</accession>
<dbReference type="Pfam" id="PF13237">
    <property type="entry name" value="Fer4_10"/>
    <property type="match status" value="1"/>
</dbReference>
<dbReference type="Pfam" id="PF02906">
    <property type="entry name" value="Fe_hyd_lg_C"/>
    <property type="match status" value="1"/>
</dbReference>
<keyword evidence="2" id="KW-0479">Metal-binding</keyword>